<keyword evidence="8" id="KW-1185">Reference proteome</keyword>
<dbReference type="EMBL" id="LR906902">
    <property type="protein sequence ID" value="CAD7253997.1"/>
    <property type="molecule type" value="Genomic_DNA"/>
</dbReference>
<dbReference type="PANTHER" id="PTHR23033:SF14">
    <property type="entry name" value="GLYCOPROTEIN-N-ACETYLGALACTOSAMINE 3-BETA-GALACTOSYLTRANSFERASE 1-RELATED"/>
    <property type="match status" value="1"/>
</dbReference>
<dbReference type="AlphaFoldDB" id="A0A7R9AH23"/>
<dbReference type="InterPro" id="IPR026050">
    <property type="entry name" value="C1GALT1/C1GALT1_chp1"/>
</dbReference>
<dbReference type="PANTHER" id="PTHR23033">
    <property type="entry name" value="BETA1,3-GALACTOSYLTRANSFERASE"/>
    <property type="match status" value="1"/>
</dbReference>
<dbReference type="GO" id="GO:0016263">
    <property type="term" value="F:glycoprotein-N-acetylgalactosamine 3-beta-galactosyltransferase activity"/>
    <property type="evidence" value="ECO:0007669"/>
    <property type="project" value="TreeGrafter"/>
</dbReference>
<dbReference type="EMBL" id="CAJPEV010007385">
    <property type="protein sequence ID" value="CAG0904731.1"/>
    <property type="molecule type" value="Genomic_DNA"/>
</dbReference>
<gene>
    <name evidence="7" type="ORF">DSTB1V02_LOCUS13743</name>
</gene>
<evidence type="ECO:0000256" key="6">
    <source>
        <dbReference type="ARBA" id="ARBA00023136"/>
    </source>
</evidence>
<evidence type="ECO:0000256" key="1">
    <source>
        <dbReference type="ARBA" id="ARBA00004606"/>
    </source>
</evidence>
<keyword evidence="4" id="KW-0735">Signal-anchor</keyword>
<evidence type="ECO:0008006" key="9">
    <source>
        <dbReference type="Google" id="ProtNLM"/>
    </source>
</evidence>
<keyword evidence="6" id="KW-0472">Membrane</keyword>
<evidence type="ECO:0000256" key="2">
    <source>
        <dbReference type="ARBA" id="ARBA00006462"/>
    </source>
</evidence>
<name>A0A7R9AH23_9CRUS</name>
<keyword evidence="3" id="KW-0812">Transmembrane</keyword>
<reference evidence="7" key="1">
    <citation type="submission" date="2020-11" db="EMBL/GenBank/DDBJ databases">
        <authorList>
            <person name="Tran Van P."/>
        </authorList>
    </citation>
    <scope>NUCLEOTIDE SEQUENCE</scope>
</reference>
<organism evidence="7">
    <name type="scientific">Darwinula stevensoni</name>
    <dbReference type="NCBI Taxonomy" id="69355"/>
    <lineage>
        <taxon>Eukaryota</taxon>
        <taxon>Metazoa</taxon>
        <taxon>Ecdysozoa</taxon>
        <taxon>Arthropoda</taxon>
        <taxon>Crustacea</taxon>
        <taxon>Oligostraca</taxon>
        <taxon>Ostracoda</taxon>
        <taxon>Podocopa</taxon>
        <taxon>Podocopida</taxon>
        <taxon>Darwinulocopina</taxon>
        <taxon>Darwinuloidea</taxon>
        <taxon>Darwinulidae</taxon>
        <taxon>Darwinula</taxon>
    </lineage>
</organism>
<dbReference type="GO" id="GO:0016020">
    <property type="term" value="C:membrane"/>
    <property type="evidence" value="ECO:0007669"/>
    <property type="project" value="UniProtKB-SubCell"/>
</dbReference>
<sequence>MGVEQEPFRIMIPRESGTHAVAYMGSQPVLPNWDAEKLPTDRMRKVRVLCWIMTMPGNHEKAMHVKKTWGKRCDQLIFMSSRH</sequence>
<evidence type="ECO:0000256" key="3">
    <source>
        <dbReference type="ARBA" id="ARBA00022692"/>
    </source>
</evidence>
<dbReference type="Proteomes" id="UP000677054">
    <property type="component" value="Unassembled WGS sequence"/>
</dbReference>
<keyword evidence="5" id="KW-1133">Transmembrane helix</keyword>
<evidence type="ECO:0000313" key="7">
    <source>
        <dbReference type="EMBL" id="CAD7253997.1"/>
    </source>
</evidence>
<evidence type="ECO:0000313" key="8">
    <source>
        <dbReference type="Proteomes" id="UP000677054"/>
    </source>
</evidence>
<evidence type="ECO:0000256" key="4">
    <source>
        <dbReference type="ARBA" id="ARBA00022968"/>
    </source>
</evidence>
<comment type="subcellular location">
    <subcellularLocation>
        <location evidence="1">Membrane</location>
        <topology evidence="1">Single-pass type II membrane protein</topology>
    </subcellularLocation>
</comment>
<dbReference type="Gene3D" id="3.90.550.50">
    <property type="match status" value="1"/>
</dbReference>
<comment type="similarity">
    <text evidence="2">Belongs to the glycosyltransferase 31 family. Beta3-Gal-T subfamily.</text>
</comment>
<evidence type="ECO:0000256" key="5">
    <source>
        <dbReference type="ARBA" id="ARBA00022989"/>
    </source>
</evidence>
<protein>
    <recommendedName>
        <fullName evidence="9">Hexosyltransferase</fullName>
    </recommendedName>
</protein>
<dbReference type="OrthoDB" id="414175at2759"/>
<feature type="non-terminal residue" evidence="7">
    <location>
        <position position="1"/>
    </location>
</feature>
<accession>A0A7R9AH23</accession>
<proteinExistence type="inferred from homology"/>